<reference evidence="2 3" key="1">
    <citation type="journal article" date="2020" name="Genome Biol. Evol.">
        <title>Comparative genomics of Sclerotiniaceae.</title>
        <authorList>
            <person name="Valero Jimenez C.A."/>
            <person name="Steentjes M."/>
            <person name="Scholten O.E."/>
            <person name="Van Kan J.A.L."/>
        </authorList>
    </citation>
    <scope>NUCLEOTIDE SEQUENCE [LARGE SCALE GENOMIC DNA]</scope>
    <source>
        <strain evidence="2 3">B1</strain>
    </source>
</reference>
<gene>
    <name evidence="2" type="ORF">EAE98_008659</name>
</gene>
<evidence type="ECO:0000313" key="3">
    <source>
        <dbReference type="Proteomes" id="UP000783213"/>
    </source>
</evidence>
<dbReference type="Proteomes" id="UP000783213">
    <property type="component" value="Unassembled WGS sequence"/>
</dbReference>
<dbReference type="RefSeq" id="XP_038807363.1">
    <property type="nucleotide sequence ID" value="XM_038956282.1"/>
</dbReference>
<organism evidence="2 3">
    <name type="scientific">Botrytis deweyae</name>
    <dbReference type="NCBI Taxonomy" id="2478750"/>
    <lineage>
        <taxon>Eukaryota</taxon>
        <taxon>Fungi</taxon>
        <taxon>Dikarya</taxon>
        <taxon>Ascomycota</taxon>
        <taxon>Pezizomycotina</taxon>
        <taxon>Leotiomycetes</taxon>
        <taxon>Helotiales</taxon>
        <taxon>Sclerotiniaceae</taxon>
        <taxon>Botrytis</taxon>
    </lineage>
</organism>
<evidence type="ECO:0000313" key="2">
    <source>
        <dbReference type="EMBL" id="KAF7921233.1"/>
    </source>
</evidence>
<keyword evidence="3" id="KW-1185">Reference proteome</keyword>
<dbReference type="EMBL" id="RCSX01000023">
    <property type="protein sequence ID" value="KAF7921233.1"/>
    <property type="molecule type" value="Genomic_DNA"/>
</dbReference>
<proteinExistence type="predicted"/>
<name>A0ABQ7IDS4_9HELO</name>
<feature type="compositionally biased region" description="Polar residues" evidence="1">
    <location>
        <begin position="1"/>
        <end position="32"/>
    </location>
</feature>
<dbReference type="GeneID" id="62235432"/>
<sequence length="223" mass="25957">MVYYSSRFTPQNEHYNDYRPQTTQESGYSPSNLFPPPTPNTSSRDPQHDTRRTYPPQPQRRIQRSYSPLPKPPIGPTQDSRAPSPTPPRPPPRAQTYPSVNLHARGNSTFHGSEGKKSQGNPEQEDRARSSRRGVQYEEIKKDGERRKKPEEKRRERETRDQRKYNSEKEKLNYRKRVERDRNRPVDRPEVRPSRRSREGSSLGGAEGSRFAWLVACGICIAW</sequence>
<comment type="caution">
    <text evidence="2">The sequence shown here is derived from an EMBL/GenBank/DDBJ whole genome shotgun (WGS) entry which is preliminary data.</text>
</comment>
<feature type="compositionally biased region" description="Pro residues" evidence="1">
    <location>
        <begin position="84"/>
        <end position="93"/>
    </location>
</feature>
<accession>A0ABQ7IDS4</accession>
<evidence type="ECO:0000256" key="1">
    <source>
        <dbReference type="SAM" id="MobiDB-lite"/>
    </source>
</evidence>
<protein>
    <submittedName>
        <fullName evidence="2">Uncharacterized protein</fullName>
    </submittedName>
</protein>
<feature type="compositionally biased region" description="Basic and acidic residues" evidence="1">
    <location>
        <begin position="124"/>
        <end position="199"/>
    </location>
</feature>
<feature type="region of interest" description="Disordered" evidence="1">
    <location>
        <begin position="1"/>
        <end position="205"/>
    </location>
</feature>